<name>A0AAP3YFQ6_BACAM</name>
<organism evidence="1 2">
    <name type="scientific">Bacillus amyloliquefaciens</name>
    <name type="common">Bacillus velezensis</name>
    <dbReference type="NCBI Taxonomy" id="1390"/>
    <lineage>
        <taxon>Bacteria</taxon>
        <taxon>Bacillati</taxon>
        <taxon>Bacillota</taxon>
        <taxon>Bacilli</taxon>
        <taxon>Bacillales</taxon>
        <taxon>Bacillaceae</taxon>
        <taxon>Bacillus</taxon>
        <taxon>Bacillus amyloliquefaciens group</taxon>
    </lineage>
</organism>
<dbReference type="AlphaFoldDB" id="A0AAP3YFQ6"/>
<protein>
    <submittedName>
        <fullName evidence="1">Uncharacterized protein</fullName>
    </submittedName>
</protein>
<dbReference type="RefSeq" id="WP_021493460.1">
    <property type="nucleotide sequence ID" value="NZ_JARKHX010000004.1"/>
</dbReference>
<accession>A0AAP3YFQ6</accession>
<gene>
    <name evidence="1" type="ORF">PV946_14245</name>
</gene>
<proteinExistence type="predicted"/>
<comment type="caution">
    <text evidence="1">The sequence shown here is derived from an EMBL/GenBank/DDBJ whole genome shotgun (WGS) entry which is preliminary data.</text>
</comment>
<evidence type="ECO:0000313" key="1">
    <source>
        <dbReference type="EMBL" id="MDF4194912.1"/>
    </source>
</evidence>
<dbReference type="Proteomes" id="UP001222377">
    <property type="component" value="Unassembled WGS sequence"/>
</dbReference>
<evidence type="ECO:0000313" key="2">
    <source>
        <dbReference type="Proteomes" id="UP001222377"/>
    </source>
</evidence>
<dbReference type="EMBL" id="JARKHX010000004">
    <property type="protein sequence ID" value="MDF4194912.1"/>
    <property type="molecule type" value="Genomic_DNA"/>
</dbReference>
<reference evidence="1" key="1">
    <citation type="submission" date="2023-02" db="EMBL/GenBank/DDBJ databases">
        <title>Draft Whole-Genome Sequences of Bacillus Strains of Potential Probiotic for Poultry.</title>
        <authorList>
            <person name="Ma L.M."/>
            <person name="Lopez-Guerra N."/>
            <person name="Zhang G."/>
        </authorList>
    </citation>
    <scope>NUCLEOTIDE SEQUENCE</scope>
    <source>
        <strain evidence="1">OSU1013-24</strain>
    </source>
</reference>
<sequence length="53" mass="5899">MFNVSKAIKEMSKESATVVDNSILNEVGEILNGLNVDFTTAKIDRKTTKLRLD</sequence>